<dbReference type="GO" id="GO:0044547">
    <property type="term" value="F:DNA topoisomerase binding"/>
    <property type="evidence" value="ECO:0007669"/>
    <property type="project" value="TreeGrafter"/>
</dbReference>
<dbReference type="PANTHER" id="PTHR46060">
    <property type="entry name" value="MARINER MOS1 TRANSPOSASE-LIKE PROTEIN"/>
    <property type="match status" value="1"/>
</dbReference>
<dbReference type="Gene3D" id="3.30.420.10">
    <property type="entry name" value="Ribonuclease H-like superfamily/Ribonuclease H"/>
    <property type="match status" value="1"/>
</dbReference>
<dbReference type="GO" id="GO:0046975">
    <property type="term" value="F:histone H3K36 methyltransferase activity"/>
    <property type="evidence" value="ECO:0007669"/>
    <property type="project" value="TreeGrafter"/>
</dbReference>
<evidence type="ECO:0000313" key="2">
    <source>
        <dbReference type="WBParaSite" id="MBELARI_LOCUS2694"/>
    </source>
</evidence>
<dbReference type="GO" id="GO:0015074">
    <property type="term" value="P:DNA integration"/>
    <property type="evidence" value="ECO:0007669"/>
    <property type="project" value="TreeGrafter"/>
</dbReference>
<evidence type="ECO:0000313" key="1">
    <source>
        <dbReference type="Proteomes" id="UP000887575"/>
    </source>
</evidence>
<protein>
    <recommendedName>
        <fullName evidence="3">Histone-lysine N-methyltransferase SETMAR</fullName>
    </recommendedName>
</protein>
<dbReference type="GO" id="GO:0000729">
    <property type="term" value="P:DNA double-strand break processing"/>
    <property type="evidence" value="ECO:0007669"/>
    <property type="project" value="TreeGrafter"/>
</dbReference>
<dbReference type="GO" id="GO:0006303">
    <property type="term" value="P:double-strand break repair via nonhomologous end joining"/>
    <property type="evidence" value="ECO:0007669"/>
    <property type="project" value="TreeGrafter"/>
</dbReference>
<dbReference type="InterPro" id="IPR036397">
    <property type="entry name" value="RNaseH_sf"/>
</dbReference>
<evidence type="ECO:0008006" key="3">
    <source>
        <dbReference type="Google" id="ProtNLM"/>
    </source>
</evidence>
<dbReference type="GO" id="GO:0031297">
    <property type="term" value="P:replication fork processing"/>
    <property type="evidence" value="ECO:0007669"/>
    <property type="project" value="TreeGrafter"/>
</dbReference>
<dbReference type="GO" id="GO:0000014">
    <property type="term" value="F:single-stranded DNA endodeoxyribonuclease activity"/>
    <property type="evidence" value="ECO:0007669"/>
    <property type="project" value="TreeGrafter"/>
</dbReference>
<dbReference type="GO" id="GO:0042800">
    <property type="term" value="F:histone H3K4 methyltransferase activity"/>
    <property type="evidence" value="ECO:0007669"/>
    <property type="project" value="TreeGrafter"/>
</dbReference>
<dbReference type="InterPro" id="IPR052709">
    <property type="entry name" value="Transposase-MT_Hybrid"/>
</dbReference>
<organism evidence="1 2">
    <name type="scientific">Mesorhabditis belari</name>
    <dbReference type="NCBI Taxonomy" id="2138241"/>
    <lineage>
        <taxon>Eukaryota</taxon>
        <taxon>Metazoa</taxon>
        <taxon>Ecdysozoa</taxon>
        <taxon>Nematoda</taxon>
        <taxon>Chromadorea</taxon>
        <taxon>Rhabditida</taxon>
        <taxon>Rhabditina</taxon>
        <taxon>Rhabditomorpha</taxon>
        <taxon>Rhabditoidea</taxon>
        <taxon>Rhabditidae</taxon>
        <taxon>Mesorhabditinae</taxon>
        <taxon>Mesorhabditis</taxon>
    </lineage>
</organism>
<proteinExistence type="predicted"/>
<keyword evidence="1" id="KW-1185">Reference proteome</keyword>
<accession>A0AAF3F6Z6</accession>
<dbReference type="GO" id="GO:0005634">
    <property type="term" value="C:nucleus"/>
    <property type="evidence" value="ECO:0007669"/>
    <property type="project" value="TreeGrafter"/>
</dbReference>
<dbReference type="PANTHER" id="PTHR46060:SF2">
    <property type="entry name" value="HISTONE-LYSINE N-METHYLTRANSFERASE SETMAR"/>
    <property type="match status" value="1"/>
</dbReference>
<sequence length="119" mass="13863">MYEKLRRIDPALVNRKGPILLQDNARPHCSLKTLRKLNELHIEVLPHAPYSPDLSPTDFHFFKFLDHFLLEKCFVTQGEVKNGIKEFIDSREPAFYALGIEKLPKPWQACIDSSGFYFD</sequence>
<dbReference type="GO" id="GO:0044774">
    <property type="term" value="P:mitotic DNA integrity checkpoint signaling"/>
    <property type="evidence" value="ECO:0007669"/>
    <property type="project" value="TreeGrafter"/>
</dbReference>
<dbReference type="AlphaFoldDB" id="A0AAF3F6Z6"/>
<dbReference type="WBParaSite" id="MBELARI_LOCUS2694">
    <property type="protein sequence ID" value="MBELARI_LOCUS2694"/>
    <property type="gene ID" value="MBELARI_LOCUS2694"/>
</dbReference>
<dbReference type="GO" id="GO:0035861">
    <property type="term" value="C:site of double-strand break"/>
    <property type="evidence" value="ECO:0007669"/>
    <property type="project" value="TreeGrafter"/>
</dbReference>
<dbReference type="GO" id="GO:0003697">
    <property type="term" value="F:single-stranded DNA binding"/>
    <property type="evidence" value="ECO:0007669"/>
    <property type="project" value="TreeGrafter"/>
</dbReference>
<dbReference type="GO" id="GO:0000793">
    <property type="term" value="C:condensed chromosome"/>
    <property type="evidence" value="ECO:0007669"/>
    <property type="project" value="TreeGrafter"/>
</dbReference>
<reference evidence="2" key="1">
    <citation type="submission" date="2024-02" db="UniProtKB">
        <authorList>
            <consortium name="WormBaseParasite"/>
        </authorList>
    </citation>
    <scope>IDENTIFICATION</scope>
</reference>
<dbReference type="GO" id="GO:0003690">
    <property type="term" value="F:double-stranded DNA binding"/>
    <property type="evidence" value="ECO:0007669"/>
    <property type="project" value="TreeGrafter"/>
</dbReference>
<dbReference type="Proteomes" id="UP000887575">
    <property type="component" value="Unassembled WGS sequence"/>
</dbReference>
<name>A0AAF3F6Z6_9BILA</name>